<dbReference type="AlphaFoldDB" id="A0A8X6XW07"/>
<dbReference type="Proteomes" id="UP000886998">
    <property type="component" value="Unassembled WGS sequence"/>
</dbReference>
<evidence type="ECO:0000313" key="1">
    <source>
        <dbReference type="EMBL" id="GFY60609.1"/>
    </source>
</evidence>
<reference evidence="1" key="1">
    <citation type="submission" date="2020-08" db="EMBL/GenBank/DDBJ databases">
        <title>Multicomponent nature underlies the extraordinary mechanical properties of spider dragline silk.</title>
        <authorList>
            <person name="Kono N."/>
            <person name="Nakamura H."/>
            <person name="Mori M."/>
            <person name="Yoshida Y."/>
            <person name="Ohtoshi R."/>
            <person name="Malay A.D."/>
            <person name="Moran D.A.P."/>
            <person name="Tomita M."/>
            <person name="Numata K."/>
            <person name="Arakawa K."/>
        </authorList>
    </citation>
    <scope>NUCLEOTIDE SEQUENCE</scope>
</reference>
<gene>
    <name evidence="1" type="ORF">TNIN_369241</name>
</gene>
<comment type="caution">
    <text evidence="1">The sequence shown here is derived from an EMBL/GenBank/DDBJ whole genome shotgun (WGS) entry which is preliminary data.</text>
</comment>
<sequence length="66" mass="7663">MGGRDSPNEMTEACLSPPRHIVADYPFRRERDIKAEEKPEIPRNNVRRVRSLTKLTCNVLNQETLL</sequence>
<organism evidence="1 2">
    <name type="scientific">Trichonephila inaurata madagascariensis</name>
    <dbReference type="NCBI Taxonomy" id="2747483"/>
    <lineage>
        <taxon>Eukaryota</taxon>
        <taxon>Metazoa</taxon>
        <taxon>Ecdysozoa</taxon>
        <taxon>Arthropoda</taxon>
        <taxon>Chelicerata</taxon>
        <taxon>Arachnida</taxon>
        <taxon>Araneae</taxon>
        <taxon>Araneomorphae</taxon>
        <taxon>Entelegynae</taxon>
        <taxon>Araneoidea</taxon>
        <taxon>Nephilidae</taxon>
        <taxon>Trichonephila</taxon>
        <taxon>Trichonephila inaurata</taxon>
    </lineage>
</organism>
<dbReference type="EMBL" id="BMAV01013211">
    <property type="protein sequence ID" value="GFY60609.1"/>
    <property type="molecule type" value="Genomic_DNA"/>
</dbReference>
<name>A0A8X6XW07_9ARAC</name>
<accession>A0A8X6XW07</accession>
<protein>
    <submittedName>
        <fullName evidence="1">Uncharacterized protein</fullName>
    </submittedName>
</protein>
<proteinExistence type="predicted"/>
<keyword evidence="2" id="KW-1185">Reference proteome</keyword>
<evidence type="ECO:0000313" key="2">
    <source>
        <dbReference type="Proteomes" id="UP000886998"/>
    </source>
</evidence>